<protein>
    <submittedName>
        <fullName evidence="1">Uncharacterized protein</fullName>
    </submittedName>
</protein>
<keyword evidence="2" id="KW-1185">Reference proteome</keyword>
<name>A0ABT0BN89_9SPHN</name>
<dbReference type="EMBL" id="JALHLG010000006">
    <property type="protein sequence ID" value="MCJ2186504.1"/>
    <property type="molecule type" value="Genomic_DNA"/>
</dbReference>
<proteinExistence type="predicted"/>
<dbReference type="RefSeq" id="WP_243919002.1">
    <property type="nucleotide sequence ID" value="NZ_JALHLG010000006.1"/>
</dbReference>
<dbReference type="Proteomes" id="UP001202281">
    <property type="component" value="Unassembled WGS sequence"/>
</dbReference>
<feature type="non-terminal residue" evidence="1">
    <location>
        <position position="1"/>
    </location>
</feature>
<sequence length="1207" mass="131260">TEDWNLAFIDRQAVARSGGKPRSRSRTGIAGGDDRLWQARLDQFTAQLGDLDTLDPASLQTAFERLPPAGLLPGYMFDPFLRKQHFFPGGFEVTAVPVPYSNLDLALAECAGLAPIDRGDPDAVELLVPVPDEFYEPRLLQVEVPDPRFGIAIRELRDARTEALIQRQMARRRHDRLLETVTGQVQGWPDSDLPLEENSPSPHVQVPVEVTRTRRFQENSAKRSHELLRAHATLVVSSGDLIWFWVRIHDASNMTGLSLRLGHERQTDGAPKFTKGVYWGAPDVMPIAADGGGSARRAGDLPDAGGWVRLEVPAEFAWDANGGSLAGFAIDSVEFTQRGGDVEWASFGKLDRLGRIYSYLADDAPAGSTLTVDQSQATWPWHTVEGREGFSVPDFGTMLAGNVRRAAALDAFRSQWNQPFLAGDIAAVDEDGIGAFLASVDARLKATNDAVDLGFVRARSDIYRVRQIMLGADAASRLVTSPALADLAVRDEGARATSEKIGSFLERATTRGAGAGAFDILTKDGASASPSVGVFTPKVMTLNIENLALAARKPAPAPAPKPAAAAPFTALAPMMISTPMFMSTATPAPRRAASPAPVKARSALSSGTFLSSNLLRAEAFRPTRSIPAAALDLRADRYTDRYKAIDIQRQTPVAGLVERTVSVAERLKPQPAVQALHYAIGSKAAVIRTLEGLSGRLTGRPTGIALGDIPIAGFRHKTSQSRIPTLDELLADQHAGSKNFIDLDTMPASQEGKHEADYFSLAVEAIDNSIAIMRLVEGRVALFEELAKSLRQLQDDILEAADSAGVYLRQIDTDVAELRHDLGTAERLRDEDEARAAAINDRRGQILTGQVKGIAWRRRRYADIHDEVPVAPCASGLAETPLVACRRDHPDIPEEVHEYVQLLREVPVSWFPRMAAMVDRIDRLEPVRRTIEMVRERATLARKFAPLPAVSGQQVFLRSVQQALMIGRRKIESRRTAISALSFAAMPRLTLAEAQSQVKAMATLGDLITGTHSKPVITRAATELLEAIAATGGCLQDSFGDVPPIVRLAWAEMLSEFDQPAPLQSLAALPRWAEVPAELRRALQGFVDFLFAQIDTGNEDARDAINEYVRVCLLMAAHAPVDRIIPARLVEPAPARIGGRLSLALDITRVRKGMLALVRDDRDRIVSQAVVEDIASGVAQARITKLHAAITTIVPAMRIELAGMKAR</sequence>
<gene>
    <name evidence="1" type="ORF">MTR66_06720</name>
</gene>
<evidence type="ECO:0000313" key="1">
    <source>
        <dbReference type="EMBL" id="MCJ2186504.1"/>
    </source>
</evidence>
<accession>A0ABT0BN89</accession>
<comment type="caution">
    <text evidence="1">The sequence shown here is derived from an EMBL/GenBank/DDBJ whole genome shotgun (WGS) entry which is preliminary data.</text>
</comment>
<reference evidence="1 2" key="1">
    <citation type="submission" date="2022-04" db="EMBL/GenBank/DDBJ databases">
        <title>Identification of a novel bacterium isolated from mangrove sediments.</title>
        <authorList>
            <person name="Pan X."/>
        </authorList>
    </citation>
    <scope>NUCLEOTIDE SEQUENCE [LARGE SCALE GENOMIC DNA]</scope>
    <source>
        <strain evidence="1 2">B2638</strain>
    </source>
</reference>
<evidence type="ECO:0000313" key="2">
    <source>
        <dbReference type="Proteomes" id="UP001202281"/>
    </source>
</evidence>
<organism evidence="1 2">
    <name type="scientific">Novosphingobium beihaiensis</name>
    <dbReference type="NCBI Taxonomy" id="2930389"/>
    <lineage>
        <taxon>Bacteria</taxon>
        <taxon>Pseudomonadati</taxon>
        <taxon>Pseudomonadota</taxon>
        <taxon>Alphaproteobacteria</taxon>
        <taxon>Sphingomonadales</taxon>
        <taxon>Sphingomonadaceae</taxon>
        <taxon>Novosphingobium</taxon>
    </lineage>
</organism>